<reference evidence="1 2" key="1">
    <citation type="journal article" date="2016" name="Nat. Commun.">
        <title>Thousands of microbial genomes shed light on interconnected biogeochemical processes in an aquifer system.</title>
        <authorList>
            <person name="Anantharaman K."/>
            <person name="Brown C.T."/>
            <person name="Hug L.A."/>
            <person name="Sharon I."/>
            <person name="Castelle C.J."/>
            <person name="Probst A.J."/>
            <person name="Thomas B.C."/>
            <person name="Singh A."/>
            <person name="Wilkins M.J."/>
            <person name="Karaoz U."/>
            <person name="Brodie E.L."/>
            <person name="Williams K.H."/>
            <person name="Hubbard S.S."/>
            <person name="Banfield J.F."/>
        </authorList>
    </citation>
    <scope>NUCLEOTIDE SEQUENCE [LARGE SCALE GENOMIC DNA]</scope>
</reference>
<accession>A0A1F5ZGE5</accession>
<dbReference type="Proteomes" id="UP000177268">
    <property type="component" value="Unassembled WGS sequence"/>
</dbReference>
<dbReference type="STRING" id="1798370.A2Z00_05035"/>
<evidence type="ECO:0000313" key="2">
    <source>
        <dbReference type="Proteomes" id="UP000177268"/>
    </source>
</evidence>
<evidence type="ECO:0000313" key="1">
    <source>
        <dbReference type="EMBL" id="OGG11569.1"/>
    </source>
</evidence>
<name>A0A1F5ZGE5_9BACT</name>
<proteinExistence type="predicted"/>
<dbReference type="EMBL" id="MFIZ01000024">
    <property type="protein sequence ID" value="OGG11569.1"/>
    <property type="molecule type" value="Genomic_DNA"/>
</dbReference>
<dbReference type="AlphaFoldDB" id="A0A1F5ZGE5"/>
<sequence>MYTHLTNALKEHYRRKGNKIVFRNNSSLNQLALQMWERLDYSEMDSSVLSKVINGQRLFTFKQLRVFCDIMNFSHKQRNMLFDALTNDKMMNEGLDYKKENKFLYRAKLNNQANTTNSKRKSMILLDNRSRILLKKIFSEIIPKTNELSKIGIKFSNKSYYLLVNKGIQKYRPFVENKSSDFDVSIPYCGFKKTVEGLENNCKCGYHLALYGVIKECIVQKIFSKDAIQAELKKWVSFFFPMESVIYYLENLSSRDNTTTILLHNLKRNSRLLQGYN</sequence>
<protein>
    <submittedName>
        <fullName evidence="1">Uncharacterized protein</fullName>
    </submittedName>
</protein>
<comment type="caution">
    <text evidence="1">The sequence shown here is derived from an EMBL/GenBank/DDBJ whole genome shotgun (WGS) entry which is preliminary data.</text>
</comment>
<gene>
    <name evidence="1" type="ORF">A2Z00_05035</name>
</gene>
<organism evidence="1 2">
    <name type="scientific">Candidatus Gottesmanbacteria bacterium RBG_13_45_10</name>
    <dbReference type="NCBI Taxonomy" id="1798370"/>
    <lineage>
        <taxon>Bacteria</taxon>
        <taxon>Candidatus Gottesmaniibacteriota</taxon>
    </lineage>
</organism>